<dbReference type="EMBL" id="ASGP02000002">
    <property type="protein sequence ID" value="KAH9521195.1"/>
    <property type="molecule type" value="Genomic_DNA"/>
</dbReference>
<keyword evidence="1" id="KW-0472">Membrane</keyword>
<dbReference type="Proteomes" id="UP000790347">
    <property type="component" value="Unassembled WGS sequence"/>
</dbReference>
<gene>
    <name evidence="2" type="ORF">DERF_004868</name>
</gene>
<evidence type="ECO:0000313" key="2">
    <source>
        <dbReference type="EMBL" id="KAH9521195.1"/>
    </source>
</evidence>
<comment type="caution">
    <text evidence="2">The sequence shown here is derived from an EMBL/GenBank/DDBJ whole genome shotgun (WGS) entry which is preliminary data.</text>
</comment>
<keyword evidence="1" id="KW-0812">Transmembrane</keyword>
<evidence type="ECO:0000256" key="1">
    <source>
        <dbReference type="SAM" id="Phobius"/>
    </source>
</evidence>
<proteinExistence type="predicted"/>
<name>A0A922I4K8_DERFA</name>
<sequence>MIKNSVTTSTIWIFFSNKIWTISSPSSIYSNANYSIQQRQKRKKNKLISLLLIFIDIIVEKLSYPFIHSVYIQKN</sequence>
<evidence type="ECO:0000313" key="3">
    <source>
        <dbReference type="Proteomes" id="UP000790347"/>
    </source>
</evidence>
<keyword evidence="1" id="KW-1133">Transmembrane helix</keyword>
<keyword evidence="3" id="KW-1185">Reference proteome</keyword>
<dbReference type="AlphaFoldDB" id="A0A922I4K8"/>
<organism evidence="2 3">
    <name type="scientific">Dermatophagoides farinae</name>
    <name type="common">American house dust mite</name>
    <dbReference type="NCBI Taxonomy" id="6954"/>
    <lineage>
        <taxon>Eukaryota</taxon>
        <taxon>Metazoa</taxon>
        <taxon>Ecdysozoa</taxon>
        <taxon>Arthropoda</taxon>
        <taxon>Chelicerata</taxon>
        <taxon>Arachnida</taxon>
        <taxon>Acari</taxon>
        <taxon>Acariformes</taxon>
        <taxon>Sarcoptiformes</taxon>
        <taxon>Astigmata</taxon>
        <taxon>Psoroptidia</taxon>
        <taxon>Analgoidea</taxon>
        <taxon>Pyroglyphidae</taxon>
        <taxon>Dermatophagoidinae</taxon>
        <taxon>Dermatophagoides</taxon>
    </lineage>
</organism>
<reference evidence="2" key="1">
    <citation type="submission" date="2013-05" db="EMBL/GenBank/DDBJ databases">
        <authorList>
            <person name="Yim A.K.Y."/>
            <person name="Chan T.F."/>
            <person name="Ji K.M."/>
            <person name="Liu X.Y."/>
            <person name="Zhou J.W."/>
            <person name="Li R.Q."/>
            <person name="Yang K.Y."/>
            <person name="Li J."/>
            <person name="Li M."/>
            <person name="Law P.T.W."/>
            <person name="Wu Y.L."/>
            <person name="Cai Z.L."/>
            <person name="Qin H."/>
            <person name="Bao Y."/>
            <person name="Leung R.K.K."/>
            <person name="Ng P.K.S."/>
            <person name="Zou J."/>
            <person name="Zhong X.J."/>
            <person name="Ran P.X."/>
            <person name="Zhong N.S."/>
            <person name="Liu Z.G."/>
            <person name="Tsui S.K.W."/>
        </authorList>
    </citation>
    <scope>NUCLEOTIDE SEQUENCE</scope>
    <source>
        <strain evidence="2">Derf</strain>
        <tissue evidence="2">Whole organism</tissue>
    </source>
</reference>
<feature type="transmembrane region" description="Helical" evidence="1">
    <location>
        <begin position="47"/>
        <end position="67"/>
    </location>
</feature>
<protein>
    <submittedName>
        <fullName evidence="2">Uncharacterized protein</fullName>
    </submittedName>
</protein>
<reference evidence="2" key="2">
    <citation type="journal article" date="2022" name="Res Sq">
        <title>Comparative Genomics Reveals Insights into the Divergent Evolution of Astigmatic Mites and Household Pest Adaptations.</title>
        <authorList>
            <person name="Xiong Q."/>
            <person name="Wan A.T.-Y."/>
            <person name="Liu X.-Y."/>
            <person name="Fung C.S.-H."/>
            <person name="Xiao X."/>
            <person name="Malainual N."/>
            <person name="Hou J."/>
            <person name="Wang L."/>
            <person name="Wang M."/>
            <person name="Yang K."/>
            <person name="Cui Y."/>
            <person name="Leung E."/>
            <person name="Nong W."/>
            <person name="Shin S.-K."/>
            <person name="Au S."/>
            <person name="Jeong K.Y."/>
            <person name="Chew F.T."/>
            <person name="Hui J."/>
            <person name="Leung T.F."/>
            <person name="Tungtrongchitr A."/>
            <person name="Zhong N."/>
            <person name="Liu Z."/>
            <person name="Tsui S."/>
        </authorList>
    </citation>
    <scope>NUCLEOTIDE SEQUENCE</scope>
    <source>
        <strain evidence="2">Derf</strain>
        <tissue evidence="2">Whole organism</tissue>
    </source>
</reference>
<accession>A0A922I4K8</accession>